<evidence type="ECO:0000313" key="2">
    <source>
        <dbReference type="EMBL" id="BCI68131.1"/>
    </source>
</evidence>
<proteinExistence type="predicted"/>
<sequence length="51" mass="5573">MNLVICMTASGGERSGFGALMISQLPDLHVSPNGSQVFPLYVYDLENKDEK</sequence>
<dbReference type="AlphaFoldDB" id="A0A6S6PN66"/>
<accession>A0A6S6PN66</accession>
<protein>
    <recommendedName>
        <fullName evidence="1">Type ISP restriction-modification enzyme LLaBIII C-terminal specificity domain-containing protein</fullName>
    </recommendedName>
</protein>
<dbReference type="Pfam" id="PF18135">
    <property type="entry name" value="Type_ISP_C"/>
    <property type="match status" value="1"/>
</dbReference>
<reference evidence="2 3" key="1">
    <citation type="submission" date="2020-07" db="EMBL/GenBank/DDBJ databases">
        <title>Complete Genome Sequence of an acetic acid bacterium, Acetobacter aceti JCM20276.</title>
        <authorList>
            <person name="Hirose Y."/>
            <person name="Mihara H."/>
        </authorList>
    </citation>
    <scope>NUCLEOTIDE SEQUENCE [LARGE SCALE GENOMIC DNA]</scope>
    <source>
        <strain evidence="2 3">JCM20276</strain>
    </source>
</reference>
<feature type="domain" description="Type ISP restriction-modification enzyme LLaBIII C-terminal specificity" evidence="1">
    <location>
        <begin position="2"/>
        <end position="47"/>
    </location>
</feature>
<evidence type="ECO:0000259" key="1">
    <source>
        <dbReference type="Pfam" id="PF18135"/>
    </source>
</evidence>
<gene>
    <name evidence="2" type="ORF">AAJCM20276_27550</name>
</gene>
<dbReference type="EMBL" id="AP023326">
    <property type="protein sequence ID" value="BCI68131.1"/>
    <property type="molecule type" value="Genomic_DNA"/>
</dbReference>
<organism evidence="2 3">
    <name type="scientific">Acetobacter aceti</name>
    <dbReference type="NCBI Taxonomy" id="435"/>
    <lineage>
        <taxon>Bacteria</taxon>
        <taxon>Pseudomonadati</taxon>
        <taxon>Pseudomonadota</taxon>
        <taxon>Alphaproteobacteria</taxon>
        <taxon>Acetobacterales</taxon>
        <taxon>Acetobacteraceae</taxon>
        <taxon>Acetobacter</taxon>
        <taxon>Acetobacter subgen. Acetobacter</taxon>
    </lineage>
</organism>
<dbReference type="InterPro" id="IPR041635">
    <property type="entry name" value="Type_ISP_LLaBIII_C"/>
</dbReference>
<name>A0A6S6PN66_ACEAC</name>
<dbReference type="Proteomes" id="UP000515220">
    <property type="component" value="Chromosome"/>
</dbReference>
<evidence type="ECO:0000313" key="3">
    <source>
        <dbReference type="Proteomes" id="UP000515220"/>
    </source>
</evidence>